<keyword evidence="3" id="KW-1185">Reference proteome</keyword>
<proteinExistence type="predicted"/>
<evidence type="ECO:0000256" key="1">
    <source>
        <dbReference type="SAM" id="MobiDB-lite"/>
    </source>
</evidence>
<dbReference type="AlphaFoldDB" id="A0A9P5XVE5"/>
<sequence>MQTGQTPSYNRIDGSTSRTVFGPLTSSDSYPTNYAPPIIHHLSLIPQDRSIASHIQAVLKLSRSISCPTSQTFEYCRPFIPKALHNLKIYENPPNYRLDIAYGIRAFDSTHSEHVLFTPICCLFFPNPISHNSVAWIQPQGVTIQANVFAFRIDIAYGIRAFDSTLNTSQSFPLSGTWLSNSAPSQAHYTSYISQDHLPTPTQLFHQEHPLIVIAGWFLPTKPISHKQSFVYSPPTMHPSMFLTGALGGIVSGSFREPFSGRAKDQ</sequence>
<accession>A0A9P5XVE5</accession>
<evidence type="ECO:0000313" key="3">
    <source>
        <dbReference type="Proteomes" id="UP000807353"/>
    </source>
</evidence>
<protein>
    <submittedName>
        <fullName evidence="2">Uncharacterized protein</fullName>
    </submittedName>
</protein>
<name>A0A9P5XVE5_9AGAR</name>
<organism evidence="2 3">
    <name type="scientific">Collybia nuda</name>
    <dbReference type="NCBI Taxonomy" id="64659"/>
    <lineage>
        <taxon>Eukaryota</taxon>
        <taxon>Fungi</taxon>
        <taxon>Dikarya</taxon>
        <taxon>Basidiomycota</taxon>
        <taxon>Agaricomycotina</taxon>
        <taxon>Agaricomycetes</taxon>
        <taxon>Agaricomycetidae</taxon>
        <taxon>Agaricales</taxon>
        <taxon>Tricholomatineae</taxon>
        <taxon>Clitocybaceae</taxon>
        <taxon>Collybia</taxon>
    </lineage>
</organism>
<comment type="caution">
    <text evidence="2">The sequence shown here is derived from an EMBL/GenBank/DDBJ whole genome shotgun (WGS) entry which is preliminary data.</text>
</comment>
<dbReference type="Proteomes" id="UP000807353">
    <property type="component" value="Unassembled WGS sequence"/>
</dbReference>
<dbReference type="EMBL" id="MU150426">
    <property type="protein sequence ID" value="KAF9456431.1"/>
    <property type="molecule type" value="Genomic_DNA"/>
</dbReference>
<gene>
    <name evidence="2" type="ORF">BDZ94DRAFT_1347748</name>
</gene>
<feature type="region of interest" description="Disordered" evidence="1">
    <location>
        <begin position="1"/>
        <end position="22"/>
    </location>
</feature>
<evidence type="ECO:0000313" key="2">
    <source>
        <dbReference type="EMBL" id="KAF9456431.1"/>
    </source>
</evidence>
<reference evidence="2" key="1">
    <citation type="submission" date="2020-11" db="EMBL/GenBank/DDBJ databases">
        <authorList>
            <consortium name="DOE Joint Genome Institute"/>
            <person name="Ahrendt S."/>
            <person name="Riley R."/>
            <person name="Andreopoulos W."/>
            <person name="Labutti K."/>
            <person name="Pangilinan J."/>
            <person name="Ruiz-Duenas F.J."/>
            <person name="Barrasa J.M."/>
            <person name="Sanchez-Garcia M."/>
            <person name="Camarero S."/>
            <person name="Miyauchi S."/>
            <person name="Serrano A."/>
            <person name="Linde D."/>
            <person name="Babiker R."/>
            <person name="Drula E."/>
            <person name="Ayuso-Fernandez I."/>
            <person name="Pacheco R."/>
            <person name="Padilla G."/>
            <person name="Ferreira P."/>
            <person name="Barriuso J."/>
            <person name="Kellner H."/>
            <person name="Castanera R."/>
            <person name="Alfaro M."/>
            <person name="Ramirez L."/>
            <person name="Pisabarro A.G."/>
            <person name="Kuo A."/>
            <person name="Tritt A."/>
            <person name="Lipzen A."/>
            <person name="He G."/>
            <person name="Yan M."/>
            <person name="Ng V."/>
            <person name="Cullen D."/>
            <person name="Martin F."/>
            <person name="Rosso M.-N."/>
            <person name="Henrissat B."/>
            <person name="Hibbett D."/>
            <person name="Martinez A.T."/>
            <person name="Grigoriev I.V."/>
        </authorList>
    </citation>
    <scope>NUCLEOTIDE SEQUENCE</scope>
    <source>
        <strain evidence="2">CBS 247.69</strain>
    </source>
</reference>